<reference evidence="2" key="1">
    <citation type="submission" date="2022-05" db="EMBL/GenBank/DDBJ databases">
        <title>An RpoN-dependent PEP-CTERM gene is involved in floc formation of an Aquincola tertiaricarbonis strain.</title>
        <authorList>
            <person name="Qiu D."/>
            <person name="Xia M."/>
        </authorList>
    </citation>
    <scope>NUCLEOTIDE SEQUENCE</scope>
    <source>
        <strain evidence="2">RN12</strain>
    </source>
</reference>
<evidence type="ECO:0000313" key="3">
    <source>
        <dbReference type="Proteomes" id="UP001056201"/>
    </source>
</evidence>
<dbReference type="Proteomes" id="UP001056201">
    <property type="component" value="Chromosome 2"/>
</dbReference>
<organism evidence="2 3">
    <name type="scientific">Aquincola tertiaricarbonis</name>
    <dbReference type="NCBI Taxonomy" id="391953"/>
    <lineage>
        <taxon>Bacteria</taxon>
        <taxon>Pseudomonadati</taxon>
        <taxon>Pseudomonadota</taxon>
        <taxon>Betaproteobacteria</taxon>
        <taxon>Burkholderiales</taxon>
        <taxon>Sphaerotilaceae</taxon>
        <taxon>Aquincola</taxon>
    </lineage>
</organism>
<dbReference type="EMBL" id="CP097636">
    <property type="protein sequence ID" value="URI09177.1"/>
    <property type="molecule type" value="Genomic_DNA"/>
</dbReference>
<sequence>MAQVLDGLAADEARLSRLLDTYAVVEGRPDASAEGQALAAQLAMEMHAYSLAVRQALHPALPDAGELLPQDSDGLAQCEWLAARAAAADLSGPQRDALVQQFREALDKMRAHQRSALWPRLPADRLAALDADYRHSAQAAREAWKRLRDRGQNPEDEAADPVGQPQDPK</sequence>
<proteinExistence type="predicted"/>
<keyword evidence="3" id="KW-1185">Reference proteome</keyword>
<accession>A0ABY4SB97</accession>
<protein>
    <submittedName>
        <fullName evidence="2">Uncharacterized protein</fullName>
    </submittedName>
</protein>
<feature type="region of interest" description="Disordered" evidence="1">
    <location>
        <begin position="144"/>
        <end position="169"/>
    </location>
</feature>
<feature type="compositionally biased region" description="Basic and acidic residues" evidence="1">
    <location>
        <begin position="144"/>
        <end position="153"/>
    </location>
</feature>
<dbReference type="RefSeq" id="WP_250197410.1">
    <property type="nucleotide sequence ID" value="NZ_CP097636.1"/>
</dbReference>
<name>A0ABY4SB97_AQUTE</name>
<evidence type="ECO:0000256" key="1">
    <source>
        <dbReference type="SAM" id="MobiDB-lite"/>
    </source>
</evidence>
<gene>
    <name evidence="2" type="ORF">MW290_26800</name>
</gene>
<evidence type="ECO:0000313" key="2">
    <source>
        <dbReference type="EMBL" id="URI09177.1"/>
    </source>
</evidence>